<evidence type="ECO:0000256" key="1">
    <source>
        <dbReference type="ARBA" id="ARBA00001668"/>
    </source>
</evidence>
<reference evidence="19" key="1">
    <citation type="submission" date="2016-07" db="EMBL/GenBank/DDBJ databases">
        <authorList>
            <person name="Florea S."/>
            <person name="Webb J.S."/>
            <person name="Jaromczyk J."/>
            <person name="Schardl C.L."/>
        </authorList>
    </citation>
    <scope>NUCLEOTIDE SEQUENCE [LARGE SCALE GENOMIC DNA]</scope>
    <source>
        <strain evidence="19">CDC-D5610</strain>
    </source>
</reference>
<feature type="domain" description="FPG-type" evidence="16">
    <location>
        <begin position="236"/>
        <end position="270"/>
    </location>
</feature>
<dbReference type="SUPFAM" id="SSF81624">
    <property type="entry name" value="N-terminal domain of MutM-like DNA repair proteins"/>
    <property type="match status" value="1"/>
</dbReference>
<dbReference type="Gene3D" id="3.20.190.10">
    <property type="entry name" value="MutM-like, N-terminal"/>
    <property type="match status" value="1"/>
</dbReference>
<dbReference type="SUPFAM" id="SSF57716">
    <property type="entry name" value="Glucocorticoid receptor-like (DNA-binding domain)"/>
    <property type="match status" value="1"/>
</dbReference>
<comment type="cofactor">
    <cofactor evidence="15">
        <name>Zn(2+)</name>
        <dbReference type="ChEBI" id="CHEBI:29105"/>
    </cofactor>
    <text evidence="15">Binds 1 zinc ion per subunit.</text>
</comment>
<dbReference type="HAMAP" id="MF_00103">
    <property type="entry name" value="Fapy_DNA_glycosyl"/>
    <property type="match status" value="1"/>
</dbReference>
<dbReference type="GO" id="GO:0006284">
    <property type="term" value="P:base-excision repair"/>
    <property type="evidence" value="ECO:0007669"/>
    <property type="project" value="InterPro"/>
</dbReference>
<dbReference type="RefSeq" id="WP_094090040.1">
    <property type="nucleotide sequence ID" value="NZ_CP016397.1"/>
</dbReference>
<keyword evidence="6 15" id="KW-0863">Zinc-finger</keyword>
<keyword evidence="10 15" id="KW-0234">DNA repair</keyword>
<dbReference type="InterPro" id="IPR015886">
    <property type="entry name" value="H2TH_FPG"/>
</dbReference>
<keyword evidence="19" id="KW-1185">Reference proteome</keyword>
<dbReference type="FunFam" id="3.20.190.10:FF:000001">
    <property type="entry name" value="Formamidopyrimidine-DNA glycosylase"/>
    <property type="match status" value="1"/>
</dbReference>
<dbReference type="PROSITE" id="PS01242">
    <property type="entry name" value="ZF_FPG_1"/>
    <property type="match status" value="1"/>
</dbReference>
<dbReference type="InterPro" id="IPR012319">
    <property type="entry name" value="FPG_cat"/>
</dbReference>
<dbReference type="Pfam" id="PF01149">
    <property type="entry name" value="Fapy_DNA_glyco"/>
    <property type="match status" value="1"/>
</dbReference>
<keyword evidence="5 15" id="KW-0227">DNA damage</keyword>
<dbReference type="EC" id="4.2.99.18" evidence="15"/>
<feature type="active site" description="Proton donor" evidence="15">
    <location>
        <position position="3"/>
    </location>
</feature>
<evidence type="ECO:0000256" key="10">
    <source>
        <dbReference type="ARBA" id="ARBA00023204"/>
    </source>
</evidence>
<dbReference type="GO" id="GO:0008270">
    <property type="term" value="F:zinc ion binding"/>
    <property type="evidence" value="ECO:0007669"/>
    <property type="project" value="UniProtKB-UniRule"/>
</dbReference>
<evidence type="ECO:0000256" key="14">
    <source>
        <dbReference type="ARBA" id="ARBA00044632"/>
    </source>
</evidence>
<evidence type="ECO:0000256" key="13">
    <source>
        <dbReference type="ARBA" id="ARBA00023295"/>
    </source>
</evidence>
<accession>A0A222NZA5</accession>
<keyword evidence="13 15" id="KW-0326">Glycosidase</keyword>
<evidence type="ECO:0000256" key="8">
    <source>
        <dbReference type="ARBA" id="ARBA00022833"/>
    </source>
</evidence>
<keyword evidence="12 15" id="KW-0511">Multifunctional enzyme</keyword>
<dbReference type="InterPro" id="IPR000214">
    <property type="entry name" value="Znf_DNA_glyclase/AP_lyase"/>
</dbReference>
<evidence type="ECO:0000256" key="12">
    <source>
        <dbReference type="ARBA" id="ARBA00023268"/>
    </source>
</evidence>
<feature type="active site" description="Schiff-base intermediate with DNA" evidence="15">
    <location>
        <position position="2"/>
    </location>
</feature>
<dbReference type="NCBIfam" id="NF002211">
    <property type="entry name" value="PRK01103.1"/>
    <property type="match status" value="1"/>
</dbReference>
<keyword evidence="11 15" id="KW-0456">Lyase</keyword>
<keyword evidence="4 15" id="KW-0479">Metal-binding</keyword>
<evidence type="ECO:0000256" key="9">
    <source>
        <dbReference type="ARBA" id="ARBA00023125"/>
    </source>
</evidence>
<comment type="catalytic activity">
    <reaction evidence="14 15">
        <text>2'-deoxyribonucleotide-(2'-deoxyribose 5'-phosphate)-2'-deoxyribonucleotide-DNA = a 3'-end 2'-deoxyribonucleotide-(2,3-dehydro-2,3-deoxyribose 5'-phosphate)-DNA + a 5'-end 5'-phospho-2'-deoxyribonucleoside-DNA + H(+)</text>
        <dbReference type="Rhea" id="RHEA:66592"/>
        <dbReference type="Rhea" id="RHEA-COMP:13180"/>
        <dbReference type="Rhea" id="RHEA-COMP:16897"/>
        <dbReference type="Rhea" id="RHEA-COMP:17067"/>
        <dbReference type="ChEBI" id="CHEBI:15378"/>
        <dbReference type="ChEBI" id="CHEBI:136412"/>
        <dbReference type="ChEBI" id="CHEBI:157695"/>
        <dbReference type="ChEBI" id="CHEBI:167181"/>
        <dbReference type="EC" id="4.2.99.18"/>
    </reaction>
</comment>
<dbReference type="GO" id="GO:0034039">
    <property type="term" value="F:8-oxo-7,8-dihydroguanine DNA N-glycosylase activity"/>
    <property type="evidence" value="ECO:0007669"/>
    <property type="project" value="TreeGrafter"/>
</dbReference>
<evidence type="ECO:0000256" key="4">
    <source>
        <dbReference type="ARBA" id="ARBA00022723"/>
    </source>
</evidence>
<dbReference type="SUPFAM" id="SSF46946">
    <property type="entry name" value="S13-like H2TH domain"/>
    <property type="match status" value="1"/>
</dbReference>
<feature type="binding site" evidence="15">
    <location>
        <position position="109"/>
    </location>
    <ligand>
        <name>DNA</name>
        <dbReference type="ChEBI" id="CHEBI:16991"/>
    </ligand>
</feature>
<keyword evidence="7 15" id="KW-0378">Hydrolase</keyword>
<gene>
    <name evidence="15 18" type="primary">mutM</name>
    <name evidence="15" type="synonym">fpg</name>
    <name evidence="18" type="ORF">clem_01795</name>
</gene>
<dbReference type="NCBIfam" id="TIGR00577">
    <property type="entry name" value="fpg"/>
    <property type="match status" value="1"/>
</dbReference>
<feature type="binding site" evidence="15">
    <location>
        <position position="151"/>
    </location>
    <ligand>
        <name>DNA</name>
        <dbReference type="ChEBI" id="CHEBI:16991"/>
    </ligand>
</feature>
<dbReference type="PANTHER" id="PTHR22993">
    <property type="entry name" value="FORMAMIDOPYRIMIDINE-DNA GLYCOSYLASE"/>
    <property type="match status" value="1"/>
</dbReference>
<comment type="similarity">
    <text evidence="2 15">Belongs to the FPG family.</text>
</comment>
<dbReference type="Proteomes" id="UP000201728">
    <property type="component" value="Chromosome"/>
</dbReference>
<dbReference type="GO" id="GO:0140078">
    <property type="term" value="F:class I DNA-(apurinic or apyrimidinic site) endonuclease activity"/>
    <property type="evidence" value="ECO:0007669"/>
    <property type="project" value="UniProtKB-EC"/>
</dbReference>
<feature type="domain" description="Formamidopyrimidine-DNA glycosylase catalytic" evidence="17">
    <location>
        <begin position="2"/>
        <end position="112"/>
    </location>
</feature>
<dbReference type="FunFam" id="1.10.8.50:FF:000003">
    <property type="entry name" value="Formamidopyrimidine-DNA glycosylase"/>
    <property type="match status" value="1"/>
</dbReference>
<dbReference type="SMART" id="SM01232">
    <property type="entry name" value="H2TH"/>
    <property type="match status" value="1"/>
</dbReference>
<dbReference type="KEGG" id="lcd:clem_01795"/>
<evidence type="ECO:0000256" key="5">
    <source>
        <dbReference type="ARBA" id="ARBA00022763"/>
    </source>
</evidence>
<dbReference type="OrthoDB" id="9800855at2"/>
<dbReference type="InterPro" id="IPR020629">
    <property type="entry name" value="FPG_Glyclase"/>
</dbReference>
<comment type="catalytic activity">
    <reaction evidence="1 15">
        <text>Hydrolysis of DNA containing ring-opened 7-methylguanine residues, releasing 2,6-diamino-4-hydroxy-5-(N-methyl)formamidopyrimidine.</text>
        <dbReference type="EC" id="3.2.2.23"/>
    </reaction>
</comment>
<dbReference type="InterPro" id="IPR015887">
    <property type="entry name" value="DNA_glyclase_Znf_dom_DNA_BS"/>
</dbReference>
<evidence type="ECO:0000313" key="19">
    <source>
        <dbReference type="Proteomes" id="UP000201728"/>
    </source>
</evidence>
<evidence type="ECO:0000313" key="18">
    <source>
        <dbReference type="EMBL" id="ASQ44922.1"/>
    </source>
</evidence>
<evidence type="ECO:0000256" key="11">
    <source>
        <dbReference type="ARBA" id="ARBA00023239"/>
    </source>
</evidence>
<feature type="binding site" evidence="15">
    <location>
        <position position="90"/>
    </location>
    <ligand>
        <name>DNA</name>
        <dbReference type="ChEBI" id="CHEBI:16991"/>
    </ligand>
</feature>
<dbReference type="PANTHER" id="PTHR22993:SF9">
    <property type="entry name" value="FORMAMIDOPYRIMIDINE-DNA GLYCOSYLASE"/>
    <property type="match status" value="1"/>
</dbReference>
<keyword evidence="8 15" id="KW-0862">Zinc</keyword>
<protein>
    <recommendedName>
        <fullName evidence="15">Formamidopyrimidine-DNA glycosylase</fullName>
        <shortName evidence="15">Fapy-DNA glycosylase</shortName>
        <ecNumber evidence="15">3.2.2.23</ecNumber>
    </recommendedName>
    <alternativeName>
        <fullName evidence="15">DNA-(apurinic or apyrimidinic site) lyase MutM</fullName>
        <shortName evidence="15">AP lyase MutM</shortName>
        <ecNumber evidence="15">4.2.99.18</ecNumber>
    </alternativeName>
</protein>
<name>A0A222NZA5_9GAMM</name>
<evidence type="ECO:0000259" key="16">
    <source>
        <dbReference type="PROSITE" id="PS51066"/>
    </source>
</evidence>
<keyword evidence="9 15" id="KW-0238">DNA-binding</keyword>
<evidence type="ECO:0000256" key="15">
    <source>
        <dbReference type="HAMAP-Rule" id="MF_00103"/>
    </source>
</evidence>
<dbReference type="EC" id="3.2.2.23" evidence="15"/>
<proteinExistence type="inferred from homology"/>
<evidence type="ECO:0000256" key="3">
    <source>
        <dbReference type="ARBA" id="ARBA00011245"/>
    </source>
</evidence>
<feature type="active site" description="Proton donor; for beta-elimination activity" evidence="15">
    <location>
        <position position="57"/>
    </location>
</feature>
<dbReference type="Pfam" id="PF06831">
    <property type="entry name" value="H2TH"/>
    <property type="match status" value="1"/>
</dbReference>
<dbReference type="PROSITE" id="PS51068">
    <property type="entry name" value="FPG_CAT"/>
    <property type="match status" value="1"/>
</dbReference>
<feature type="active site" description="Proton donor; for delta-elimination activity" evidence="15">
    <location>
        <position position="260"/>
    </location>
</feature>
<evidence type="ECO:0000256" key="7">
    <source>
        <dbReference type="ARBA" id="ARBA00022801"/>
    </source>
</evidence>
<dbReference type="SMART" id="SM00898">
    <property type="entry name" value="Fapy_DNA_glyco"/>
    <property type="match status" value="1"/>
</dbReference>
<dbReference type="EMBL" id="CP016397">
    <property type="protein sequence ID" value="ASQ44922.1"/>
    <property type="molecule type" value="Genomic_DNA"/>
</dbReference>
<sequence>MPELPEVETTRLGISPFLVNKIITAIHVRQSKLRFTVPPLHELCYGQQIQAVTRRAKYLLIHLTQGYLIVHLGMSGHLRLIGSDLPVKKHDHIDMILNEDYVLRYNDPRRFGFWLYTTETPEKHPLFAHLGPEPLSDDFSLSYLSQRAANKRQAIKALIMCNEIVVGLGNIYATESLFLAGIHPQTPARLLSENQLAKLIASIKLILQQAIDAGGTTLRDFFSSNGKPGYFSHHLQVYGRNNQACFQCHHPIQAITVGGRNSTFCPCCQPLITP</sequence>
<evidence type="ECO:0000256" key="2">
    <source>
        <dbReference type="ARBA" id="ARBA00009409"/>
    </source>
</evidence>
<dbReference type="CDD" id="cd08966">
    <property type="entry name" value="EcFpg-like_N"/>
    <property type="match status" value="1"/>
</dbReference>
<dbReference type="InterPro" id="IPR035937">
    <property type="entry name" value="FPG_N"/>
</dbReference>
<comment type="function">
    <text evidence="15">Involved in base excision repair of DNA damaged by oxidation or by mutagenic agents. Acts as DNA glycosylase that recognizes and removes damaged bases. Has a preference for oxidized purines, such as 7,8-dihydro-8-oxoguanine (8-oxoG). Has AP (apurinic/apyrimidinic) lyase activity and introduces nicks in the DNA strand. Cleaves the DNA backbone by beta-delta elimination to generate a single-strand break at the site of the removed base with both 3'- and 5'-phosphates.</text>
</comment>
<dbReference type="PROSITE" id="PS51066">
    <property type="entry name" value="ZF_FPG_2"/>
    <property type="match status" value="1"/>
</dbReference>
<comment type="subunit">
    <text evidence="3 15">Monomer.</text>
</comment>
<evidence type="ECO:0000259" key="17">
    <source>
        <dbReference type="PROSITE" id="PS51068"/>
    </source>
</evidence>
<dbReference type="AlphaFoldDB" id="A0A222NZA5"/>
<evidence type="ECO:0000256" key="6">
    <source>
        <dbReference type="ARBA" id="ARBA00022771"/>
    </source>
</evidence>
<dbReference type="GO" id="GO:0003684">
    <property type="term" value="F:damaged DNA binding"/>
    <property type="evidence" value="ECO:0007669"/>
    <property type="project" value="InterPro"/>
</dbReference>
<organism evidence="18 19">
    <name type="scientific">Legionella clemsonensis</name>
    <dbReference type="NCBI Taxonomy" id="1867846"/>
    <lineage>
        <taxon>Bacteria</taxon>
        <taxon>Pseudomonadati</taxon>
        <taxon>Pseudomonadota</taxon>
        <taxon>Gammaproteobacteria</taxon>
        <taxon>Legionellales</taxon>
        <taxon>Legionellaceae</taxon>
        <taxon>Legionella</taxon>
    </lineage>
</organism>
<dbReference type="Gene3D" id="1.10.8.50">
    <property type="match status" value="1"/>
</dbReference>
<dbReference type="InterPro" id="IPR010979">
    <property type="entry name" value="Ribosomal_uS13-like_H2TH"/>
</dbReference>